<dbReference type="RefSeq" id="WP_007737825.1">
    <property type="nucleotide sequence ID" value="NZ_AOMF01000089.1"/>
</dbReference>
<dbReference type="Pfam" id="PF02080">
    <property type="entry name" value="TrkA_C"/>
    <property type="match status" value="1"/>
</dbReference>
<dbReference type="eggNOG" id="arCOG01584">
    <property type="taxonomic scope" value="Archaea"/>
</dbReference>
<dbReference type="PATRIC" id="fig|1227457.3.peg.678"/>
<protein>
    <submittedName>
        <fullName evidence="3">Transcriptional regulator, AsnC family protein</fullName>
    </submittedName>
</protein>
<dbReference type="Proteomes" id="UP000011680">
    <property type="component" value="Unassembled WGS sequence"/>
</dbReference>
<dbReference type="GO" id="GO:0006813">
    <property type="term" value="P:potassium ion transport"/>
    <property type="evidence" value="ECO:0007669"/>
    <property type="project" value="InterPro"/>
</dbReference>
<organism evidence="3 4">
    <name type="scientific">Halococcus thailandensis JCM 13552</name>
    <dbReference type="NCBI Taxonomy" id="1227457"/>
    <lineage>
        <taxon>Archaea</taxon>
        <taxon>Methanobacteriati</taxon>
        <taxon>Methanobacteriota</taxon>
        <taxon>Stenosarchaea group</taxon>
        <taxon>Halobacteria</taxon>
        <taxon>Halobacteriales</taxon>
        <taxon>Halococcaceae</taxon>
        <taxon>Halococcus</taxon>
    </lineage>
</organism>
<dbReference type="AlphaFoldDB" id="M0NF47"/>
<name>M0NF47_9EURY</name>
<accession>M0NF47</accession>
<dbReference type="InterPro" id="IPR036721">
    <property type="entry name" value="RCK_C_sf"/>
</dbReference>
<gene>
    <name evidence="3" type="ORF">C451_03779</name>
</gene>
<feature type="region of interest" description="Disordered" evidence="1">
    <location>
        <begin position="1"/>
        <end position="39"/>
    </location>
</feature>
<feature type="domain" description="RCK C-terminal" evidence="2">
    <location>
        <begin position="41"/>
        <end position="128"/>
    </location>
</feature>
<dbReference type="EMBL" id="AOMF01000089">
    <property type="protein sequence ID" value="EMA56178.1"/>
    <property type="molecule type" value="Genomic_DNA"/>
</dbReference>
<feature type="compositionally biased region" description="Basic and acidic residues" evidence="1">
    <location>
        <begin position="17"/>
        <end position="27"/>
    </location>
</feature>
<reference evidence="3 4" key="1">
    <citation type="journal article" date="2014" name="PLoS Genet.">
        <title>Phylogenetically driven sequencing of extremely halophilic archaea reveals strategies for static and dynamic osmo-response.</title>
        <authorList>
            <person name="Becker E.A."/>
            <person name="Seitzer P.M."/>
            <person name="Tritt A."/>
            <person name="Larsen D."/>
            <person name="Krusor M."/>
            <person name="Yao A.I."/>
            <person name="Wu D."/>
            <person name="Madern D."/>
            <person name="Eisen J.A."/>
            <person name="Darling A.E."/>
            <person name="Facciotti M.T."/>
        </authorList>
    </citation>
    <scope>NUCLEOTIDE SEQUENCE [LARGE SCALE GENOMIC DNA]</scope>
    <source>
        <strain evidence="3 4">JCM 13552</strain>
    </source>
</reference>
<proteinExistence type="predicted"/>
<feature type="compositionally biased region" description="Basic and acidic residues" evidence="1">
    <location>
        <begin position="1"/>
        <end position="10"/>
    </location>
</feature>
<keyword evidence="4" id="KW-1185">Reference proteome</keyword>
<evidence type="ECO:0000313" key="4">
    <source>
        <dbReference type="Proteomes" id="UP000011680"/>
    </source>
</evidence>
<dbReference type="Gene3D" id="3.30.70.1450">
    <property type="entry name" value="Regulator of K+ conductance, C-terminal domain"/>
    <property type="match status" value="1"/>
</dbReference>
<dbReference type="InterPro" id="IPR006037">
    <property type="entry name" value="RCK_C"/>
</dbReference>
<dbReference type="SUPFAM" id="SSF116726">
    <property type="entry name" value="TrkA C-terminal domain-like"/>
    <property type="match status" value="1"/>
</dbReference>
<dbReference type="PROSITE" id="PS51202">
    <property type="entry name" value="RCK_C"/>
    <property type="match status" value="1"/>
</dbReference>
<comment type="caution">
    <text evidence="3">The sequence shown here is derived from an EMBL/GenBank/DDBJ whole genome shotgun (WGS) entry which is preliminary data.</text>
</comment>
<evidence type="ECO:0000256" key="1">
    <source>
        <dbReference type="SAM" id="MobiDB-lite"/>
    </source>
</evidence>
<sequence length="133" mass="14575">MRDETLKRESSILAVVERNHGRHEQERSYQPYGPEEDTTEPSMIDFMNLAGEAEVVDPTITEDAAIAGKTLCEANSKKLIGDDVLVIAIEHGKSIITPKGNTAIQADDLVMVFARTSVSDKLLSLFTDDPITS</sequence>
<evidence type="ECO:0000313" key="3">
    <source>
        <dbReference type="EMBL" id="EMA56178.1"/>
    </source>
</evidence>
<evidence type="ECO:0000259" key="2">
    <source>
        <dbReference type="PROSITE" id="PS51202"/>
    </source>
</evidence>
<dbReference type="GO" id="GO:0008324">
    <property type="term" value="F:monoatomic cation transmembrane transporter activity"/>
    <property type="evidence" value="ECO:0007669"/>
    <property type="project" value="InterPro"/>
</dbReference>